<dbReference type="AlphaFoldDB" id="A0A936ZBN4"/>
<proteinExistence type="predicted"/>
<name>A0A936ZBN4_9HYPH</name>
<reference evidence="1" key="1">
    <citation type="submission" date="2021-01" db="EMBL/GenBank/DDBJ databases">
        <title>Microvirga sp.</title>
        <authorList>
            <person name="Kim M.K."/>
        </authorList>
    </citation>
    <scope>NUCLEOTIDE SEQUENCE</scope>
    <source>
        <strain evidence="1">5420S-16</strain>
    </source>
</reference>
<sequence length="94" mass="11199">MAENKPRPAHSAQQASLPRMYSPELQPLLQSLLATLADIDFEYERERDTISTRTTDMNLKIRVLEKLREHHRERREPYIQQLAILQERVRQTCQ</sequence>
<dbReference type="EMBL" id="JAEQMY010000244">
    <property type="protein sequence ID" value="MBL0408498.1"/>
    <property type="molecule type" value="Genomic_DNA"/>
</dbReference>
<dbReference type="Proteomes" id="UP000605848">
    <property type="component" value="Unassembled WGS sequence"/>
</dbReference>
<evidence type="ECO:0000313" key="1">
    <source>
        <dbReference type="EMBL" id="MBL0408498.1"/>
    </source>
</evidence>
<comment type="caution">
    <text evidence="1">The sequence shown here is derived from an EMBL/GenBank/DDBJ whole genome shotgun (WGS) entry which is preliminary data.</text>
</comment>
<dbReference type="RefSeq" id="WP_202066436.1">
    <property type="nucleotide sequence ID" value="NZ_JAEQMY010000244.1"/>
</dbReference>
<accession>A0A936ZBN4</accession>
<gene>
    <name evidence="1" type="ORF">JKG68_32055</name>
</gene>
<organism evidence="1 2">
    <name type="scientific">Microvirga aerilata</name>
    <dbReference type="NCBI Taxonomy" id="670292"/>
    <lineage>
        <taxon>Bacteria</taxon>
        <taxon>Pseudomonadati</taxon>
        <taxon>Pseudomonadota</taxon>
        <taxon>Alphaproteobacteria</taxon>
        <taxon>Hyphomicrobiales</taxon>
        <taxon>Methylobacteriaceae</taxon>
        <taxon>Microvirga</taxon>
    </lineage>
</organism>
<keyword evidence="2" id="KW-1185">Reference proteome</keyword>
<protein>
    <submittedName>
        <fullName evidence="1">Uncharacterized protein</fullName>
    </submittedName>
</protein>
<evidence type="ECO:0000313" key="2">
    <source>
        <dbReference type="Proteomes" id="UP000605848"/>
    </source>
</evidence>